<accession>A0A6C0CGQ6</accession>
<proteinExistence type="predicted"/>
<evidence type="ECO:0000313" key="2">
    <source>
        <dbReference type="EMBL" id="QHT03621.1"/>
    </source>
</evidence>
<dbReference type="InterPro" id="IPR025475">
    <property type="entry name" value="DUF4326"/>
</dbReference>
<feature type="domain" description="DUF4326" evidence="1">
    <location>
        <begin position="14"/>
        <end position="106"/>
    </location>
</feature>
<reference evidence="2" key="1">
    <citation type="journal article" date="2020" name="Nature">
        <title>Giant virus diversity and host interactions through global metagenomics.</title>
        <authorList>
            <person name="Schulz F."/>
            <person name="Roux S."/>
            <person name="Paez-Espino D."/>
            <person name="Jungbluth S."/>
            <person name="Walsh D.A."/>
            <person name="Denef V.J."/>
            <person name="McMahon K.D."/>
            <person name="Konstantinidis K.T."/>
            <person name="Eloe-Fadrosh E.A."/>
            <person name="Kyrpides N.C."/>
            <person name="Woyke T."/>
        </authorList>
    </citation>
    <scope>NUCLEOTIDE SEQUENCE</scope>
    <source>
        <strain evidence="2">GVMAG-M-3300021079-18</strain>
    </source>
</reference>
<organism evidence="2">
    <name type="scientific">viral metagenome</name>
    <dbReference type="NCBI Taxonomy" id="1070528"/>
    <lineage>
        <taxon>unclassified sequences</taxon>
        <taxon>metagenomes</taxon>
        <taxon>organismal metagenomes</taxon>
    </lineage>
</organism>
<protein>
    <recommendedName>
        <fullName evidence="1">DUF4326 domain-containing protein</fullName>
    </recommendedName>
</protein>
<name>A0A6C0CGQ6_9ZZZZ</name>
<dbReference type="Pfam" id="PF14216">
    <property type="entry name" value="DUF4326"/>
    <property type="match status" value="1"/>
</dbReference>
<dbReference type="EMBL" id="MN739414">
    <property type="protein sequence ID" value="QHT03621.1"/>
    <property type="molecule type" value="Genomic_DNA"/>
</dbReference>
<sequence length="138" mass="15603">MSKPVVVRLRIKGGVIVQNCDVYIGRKQTQGGWNLKESEWENKHNVKTLGRDVAIAAFKRDLYRWVADDPHTWIPKLVSLEGKTLGCWRPPCEDESVPTCHGNVIAHLVDLCCQIVNTDGPPSEKAVDDYWHELVGQK</sequence>
<evidence type="ECO:0000259" key="1">
    <source>
        <dbReference type="Pfam" id="PF14216"/>
    </source>
</evidence>
<dbReference type="AlphaFoldDB" id="A0A6C0CGQ6"/>